<evidence type="ECO:0008006" key="3">
    <source>
        <dbReference type="Google" id="ProtNLM"/>
    </source>
</evidence>
<reference evidence="1 2" key="1">
    <citation type="submission" date="2023-07" db="EMBL/GenBank/DDBJ databases">
        <title>Genomic Encyclopedia of Type Strains, Phase IV (KMG-IV): sequencing the most valuable type-strain genomes for metagenomic binning, comparative biology and taxonomic classification.</title>
        <authorList>
            <person name="Goeker M."/>
        </authorList>
    </citation>
    <scope>NUCLEOTIDE SEQUENCE [LARGE SCALE GENOMIC DNA]</scope>
    <source>
        <strain evidence="1 2">DSM 15561</strain>
    </source>
</reference>
<gene>
    <name evidence="1" type="ORF">QOZ99_000850</name>
</gene>
<dbReference type="InterPro" id="IPR007739">
    <property type="entry name" value="RgpF"/>
</dbReference>
<comment type="caution">
    <text evidence="1">The sequence shown here is derived from an EMBL/GenBank/DDBJ whole genome shotgun (WGS) entry which is preliminary data.</text>
</comment>
<organism evidence="1 2">
    <name type="scientific">Ancylobacter amanitiformis</name>
    <dbReference type="NCBI Taxonomy" id="217069"/>
    <lineage>
        <taxon>Bacteria</taxon>
        <taxon>Pseudomonadati</taxon>
        <taxon>Pseudomonadota</taxon>
        <taxon>Alphaproteobacteria</taxon>
        <taxon>Hyphomicrobiales</taxon>
        <taxon>Xanthobacteraceae</taxon>
        <taxon>Ancylobacter</taxon>
    </lineage>
</organism>
<name>A0ABU0LMS0_9HYPH</name>
<sequence length="640" mass="69765">MDTPNSSRADMAAAARELPRIPHRAPKPRGPFRRWLTSRSQAFGRTLAKAIFDAANRPRWGVRKLVFDAYRRPRESFAPLVIRKDGRPRRAFAGWMADVDADLPPLVAHVHFPAPGELERPVAFVLCRHSAGEAMHLVEALAVDHDVVVLLIDPQRPAPDMAAHLVPAGVTMSRVPSPVLLSALALQARSLAPRFAVAVGMDTADIALAFEARDIPVVFIADAESAPPGLEPLLRQATEMVFASPHAHAAAQAAFPAFAGRDYLHIIKAPLGEGSARLAALGVLAAGRVEREVALALSIGPERLEILDPENKGGDIAATLKAKVIAWRTRRTGGEKLFRDILRRPCSGFNPMIYAELNPVDCLANRRFPLAHWIERGQPEGPWSYGVVRPGEASPAAGALKVALHGHFFYVDLLPEMLGRLTRNVARPDLFLTTDSEAKVAALRASTAGYPARVEIAVVPNLGRDIGPYFTALREPLLHGGYDVFFHVHGKKTKGRRRNIGDPWRTFLWENMIGGQHAMLDAILARFASDPTVGLAYPEDGHVLDWGRNGKVIAKLRADLALSEPMTAYVDFPIGNMFAARPAALAPVLALKLDWTDYPPEPVPDDGTLLHGLERILPLAVRKAGFHAVGVRVPGTDWED</sequence>
<dbReference type="EMBL" id="JAUSVR010000002">
    <property type="protein sequence ID" value="MDQ0509969.1"/>
    <property type="molecule type" value="Genomic_DNA"/>
</dbReference>
<protein>
    <recommendedName>
        <fullName evidence="3">Rhamnan synthesis protein F</fullName>
    </recommendedName>
</protein>
<accession>A0ABU0LMS0</accession>
<dbReference type="Pfam" id="PF05045">
    <property type="entry name" value="RgpF"/>
    <property type="match status" value="1"/>
</dbReference>
<evidence type="ECO:0000313" key="1">
    <source>
        <dbReference type="EMBL" id="MDQ0509969.1"/>
    </source>
</evidence>
<evidence type="ECO:0000313" key="2">
    <source>
        <dbReference type="Proteomes" id="UP001235094"/>
    </source>
</evidence>
<keyword evidence="2" id="KW-1185">Reference proteome</keyword>
<proteinExistence type="predicted"/>
<dbReference type="Proteomes" id="UP001235094">
    <property type="component" value="Unassembled WGS sequence"/>
</dbReference>
<dbReference type="RefSeq" id="WP_306888700.1">
    <property type="nucleotide sequence ID" value="NZ_JAUSVR010000002.1"/>
</dbReference>